<protein>
    <recommendedName>
        <fullName evidence="11">Endonuclease/exonuclease/phosphatase domain-containing protein</fullName>
    </recommendedName>
</protein>
<evidence type="ECO:0000313" key="12">
    <source>
        <dbReference type="EMBL" id="CAK0880344.1"/>
    </source>
</evidence>
<evidence type="ECO:0000256" key="8">
    <source>
        <dbReference type="ARBA" id="ARBA00022842"/>
    </source>
</evidence>
<comment type="subcellular location">
    <subcellularLocation>
        <location evidence="3">Nucleus</location>
        <location evidence="3">PML body</location>
    </subcellularLocation>
</comment>
<dbReference type="InterPro" id="IPR051547">
    <property type="entry name" value="TDP2-like"/>
</dbReference>
<keyword evidence="8" id="KW-0460">Magnesium</keyword>
<evidence type="ECO:0000256" key="2">
    <source>
        <dbReference type="ARBA" id="ARBA00001946"/>
    </source>
</evidence>
<dbReference type="Gene3D" id="3.60.10.10">
    <property type="entry name" value="Endonuclease/exonuclease/phosphatase"/>
    <property type="match status" value="1"/>
</dbReference>
<sequence>MPAISCDVPWPGLLLDQEAVAAARALAARPPSCLRVVTWNVWFDAVCAAERQAALLREVLSAAPDVACLQEVVPAFAEAVRSCEALAAVYRASPQAIDGMGPEKAIEFKANLCILTADGFMQYLKDTHVKERSIPGLSDYGCLLLVRHDLEPTFGARPLPSRMGRALLWVRCGGRCPGLVVATTHLESLSSAPWRRQQLEEASRCLREYEGAVLCGDFNFDDEKTWGDWRRPEPALGPGELENCVLGELLPDFADTWREVHPEDRGYTFDGEENPVCCRDRGERMRYDRLLARRGPGGWVPLAAELLGRGAIDSSGMRPSDHYGLLVDLGRDDGCADGTPLVVGPPRQ</sequence>
<name>A0ABN9W6K5_9DINO</name>
<evidence type="ECO:0000256" key="4">
    <source>
        <dbReference type="ARBA" id="ARBA00022722"/>
    </source>
</evidence>
<keyword evidence="9" id="KW-0234">DNA repair</keyword>
<accession>A0ABN9W6K5</accession>
<dbReference type="PANTHER" id="PTHR15822">
    <property type="entry name" value="TRAF AND TNF RECEPTOR-ASSOCIATED PROTEIN"/>
    <property type="match status" value="1"/>
</dbReference>
<comment type="caution">
    <text evidence="12">The sequence shown here is derived from an EMBL/GenBank/DDBJ whole genome shotgun (WGS) entry which is preliminary data.</text>
</comment>
<evidence type="ECO:0000256" key="6">
    <source>
        <dbReference type="ARBA" id="ARBA00022763"/>
    </source>
</evidence>
<comment type="cofactor">
    <cofactor evidence="2">
        <name>Mg(2+)</name>
        <dbReference type="ChEBI" id="CHEBI:18420"/>
    </cofactor>
</comment>
<evidence type="ECO:0000256" key="7">
    <source>
        <dbReference type="ARBA" id="ARBA00022801"/>
    </source>
</evidence>
<feature type="domain" description="Endonuclease/exonuclease/phosphatase" evidence="11">
    <location>
        <begin position="37"/>
        <end position="322"/>
    </location>
</feature>
<evidence type="ECO:0000259" key="11">
    <source>
        <dbReference type="Pfam" id="PF03372"/>
    </source>
</evidence>
<evidence type="ECO:0000256" key="10">
    <source>
        <dbReference type="ARBA" id="ARBA00023242"/>
    </source>
</evidence>
<evidence type="ECO:0000313" key="13">
    <source>
        <dbReference type="Proteomes" id="UP001189429"/>
    </source>
</evidence>
<keyword evidence="6" id="KW-0227">DNA damage</keyword>
<keyword evidence="13" id="KW-1185">Reference proteome</keyword>
<dbReference type="PANTHER" id="PTHR15822:SF4">
    <property type="entry name" value="TYROSYL-DNA PHOSPHODIESTERASE 2"/>
    <property type="match status" value="1"/>
</dbReference>
<evidence type="ECO:0000256" key="1">
    <source>
        <dbReference type="ARBA" id="ARBA00001936"/>
    </source>
</evidence>
<dbReference type="InterPro" id="IPR036691">
    <property type="entry name" value="Endo/exonu/phosph_ase_sf"/>
</dbReference>
<dbReference type="SUPFAM" id="SSF56219">
    <property type="entry name" value="DNase I-like"/>
    <property type="match status" value="1"/>
</dbReference>
<evidence type="ECO:0000256" key="5">
    <source>
        <dbReference type="ARBA" id="ARBA00022723"/>
    </source>
</evidence>
<keyword evidence="7" id="KW-0378">Hydrolase</keyword>
<gene>
    <name evidence="12" type="ORF">PCOR1329_LOCUS63505</name>
</gene>
<comment type="cofactor">
    <cofactor evidence="1">
        <name>Mn(2+)</name>
        <dbReference type="ChEBI" id="CHEBI:29035"/>
    </cofactor>
</comment>
<keyword evidence="10" id="KW-0539">Nucleus</keyword>
<dbReference type="EMBL" id="CAUYUJ010018059">
    <property type="protein sequence ID" value="CAK0880344.1"/>
    <property type="molecule type" value="Genomic_DNA"/>
</dbReference>
<keyword evidence="4" id="KW-0540">Nuclease</keyword>
<dbReference type="Pfam" id="PF03372">
    <property type="entry name" value="Exo_endo_phos"/>
    <property type="match status" value="1"/>
</dbReference>
<dbReference type="InterPro" id="IPR005135">
    <property type="entry name" value="Endo/exonuclease/phosphatase"/>
</dbReference>
<evidence type="ECO:0000256" key="9">
    <source>
        <dbReference type="ARBA" id="ARBA00023204"/>
    </source>
</evidence>
<organism evidence="12 13">
    <name type="scientific">Prorocentrum cordatum</name>
    <dbReference type="NCBI Taxonomy" id="2364126"/>
    <lineage>
        <taxon>Eukaryota</taxon>
        <taxon>Sar</taxon>
        <taxon>Alveolata</taxon>
        <taxon>Dinophyceae</taxon>
        <taxon>Prorocentrales</taxon>
        <taxon>Prorocentraceae</taxon>
        <taxon>Prorocentrum</taxon>
    </lineage>
</organism>
<dbReference type="Proteomes" id="UP001189429">
    <property type="component" value="Unassembled WGS sequence"/>
</dbReference>
<dbReference type="CDD" id="cd09080">
    <property type="entry name" value="TDP2"/>
    <property type="match status" value="1"/>
</dbReference>
<keyword evidence="5" id="KW-0479">Metal-binding</keyword>
<feature type="non-terminal residue" evidence="12">
    <location>
        <position position="348"/>
    </location>
</feature>
<evidence type="ECO:0000256" key="3">
    <source>
        <dbReference type="ARBA" id="ARBA00004322"/>
    </source>
</evidence>
<reference evidence="12" key="1">
    <citation type="submission" date="2023-10" db="EMBL/GenBank/DDBJ databases">
        <authorList>
            <person name="Chen Y."/>
            <person name="Shah S."/>
            <person name="Dougan E. K."/>
            <person name="Thang M."/>
            <person name="Chan C."/>
        </authorList>
    </citation>
    <scope>NUCLEOTIDE SEQUENCE [LARGE SCALE GENOMIC DNA]</scope>
</reference>
<proteinExistence type="predicted"/>